<feature type="region of interest" description="Disordered" evidence="1">
    <location>
        <begin position="65"/>
        <end position="104"/>
    </location>
</feature>
<name>A0A177T794_9BASI</name>
<evidence type="ECO:0000313" key="3">
    <source>
        <dbReference type="Proteomes" id="UP000077521"/>
    </source>
</evidence>
<evidence type="ECO:0000313" key="2">
    <source>
        <dbReference type="EMBL" id="KAE8245002.1"/>
    </source>
</evidence>
<gene>
    <name evidence="2" type="ORF">A4X13_0g6131</name>
</gene>
<feature type="region of interest" description="Disordered" evidence="1">
    <location>
        <begin position="139"/>
        <end position="168"/>
    </location>
</feature>
<reference evidence="2" key="2">
    <citation type="journal article" date="2019" name="IMA Fungus">
        <title>Genome sequencing and comparison of five Tilletia species to identify candidate genes for the detection of regulated species infecting wheat.</title>
        <authorList>
            <person name="Nguyen H.D.T."/>
            <person name="Sultana T."/>
            <person name="Kesanakurti P."/>
            <person name="Hambleton S."/>
        </authorList>
    </citation>
    <scope>NUCLEOTIDE SEQUENCE</scope>
    <source>
        <strain evidence="2">DAOMC 236416</strain>
    </source>
</reference>
<protein>
    <submittedName>
        <fullName evidence="2">Uncharacterized protein</fullName>
    </submittedName>
</protein>
<proteinExistence type="predicted"/>
<evidence type="ECO:0000256" key="1">
    <source>
        <dbReference type="SAM" id="MobiDB-lite"/>
    </source>
</evidence>
<dbReference type="EMBL" id="LWDF02000547">
    <property type="protein sequence ID" value="KAE8245002.1"/>
    <property type="molecule type" value="Genomic_DNA"/>
</dbReference>
<dbReference type="AlphaFoldDB" id="A0A177T794"/>
<organism evidence="2 3">
    <name type="scientific">Tilletia indica</name>
    <dbReference type="NCBI Taxonomy" id="43049"/>
    <lineage>
        <taxon>Eukaryota</taxon>
        <taxon>Fungi</taxon>
        <taxon>Dikarya</taxon>
        <taxon>Basidiomycota</taxon>
        <taxon>Ustilaginomycotina</taxon>
        <taxon>Exobasidiomycetes</taxon>
        <taxon>Tilletiales</taxon>
        <taxon>Tilletiaceae</taxon>
        <taxon>Tilletia</taxon>
    </lineage>
</organism>
<dbReference type="Proteomes" id="UP000077521">
    <property type="component" value="Unassembled WGS sequence"/>
</dbReference>
<reference evidence="2" key="1">
    <citation type="submission" date="2016-04" db="EMBL/GenBank/DDBJ databases">
        <authorList>
            <person name="Nguyen H.D."/>
            <person name="Samba Siva P."/>
            <person name="Cullis J."/>
            <person name="Levesque C.A."/>
            <person name="Hambleton S."/>
        </authorList>
    </citation>
    <scope>NUCLEOTIDE SEQUENCE</scope>
    <source>
        <strain evidence="2">DAOMC 236416</strain>
    </source>
</reference>
<keyword evidence="3" id="KW-1185">Reference proteome</keyword>
<comment type="caution">
    <text evidence="2">The sequence shown here is derived from an EMBL/GenBank/DDBJ whole genome shotgun (WGS) entry which is preliminary data.</text>
</comment>
<sequence>MEYLAQPQHRQAAISPIAFLLRQQHAGRHLDHSGALAARQVHPPRGHPQQPVPLARSTTTTLEWTPMPRTNRISQDPRRNSPSATLKGLGNVRGARGQHPNRFAGSKGDSTFSLCNACGITWSQKIQNYYSLLEQEAHLEQGESSQLQMGGEPPLHYEEPEYADSEDE</sequence>
<accession>A0A177T794</accession>